<dbReference type="PROSITE" id="PS00815">
    <property type="entry name" value="AIPM_HOMOCIT_SYNTH_1"/>
    <property type="match status" value="1"/>
</dbReference>
<accession>A0A523BBT1</accession>
<dbReference type="AlphaFoldDB" id="A0A523BBT1"/>
<dbReference type="InterPro" id="IPR000891">
    <property type="entry name" value="PYR_CT"/>
</dbReference>
<name>A0A523BBT1_9CREN</name>
<evidence type="ECO:0000313" key="5">
    <source>
        <dbReference type="EMBL" id="TDA38375.1"/>
    </source>
</evidence>
<dbReference type="PANTHER" id="PTHR42880">
    <property type="entry name" value="HOMOCITRATE SYNTHASE"/>
    <property type="match status" value="1"/>
</dbReference>
<proteinExistence type="inferred from homology"/>
<evidence type="ECO:0000256" key="1">
    <source>
        <dbReference type="ARBA" id="ARBA00006154"/>
    </source>
</evidence>
<dbReference type="InterPro" id="IPR002034">
    <property type="entry name" value="AIPM/Hcit_synth_CS"/>
</dbReference>
<dbReference type="PANTHER" id="PTHR42880:SF1">
    <property type="entry name" value="ISOPROPYLMALATE_HOMOCITRATE_CITRAMALATE SYNTHASE FAMILY PROTEIN"/>
    <property type="match status" value="1"/>
</dbReference>
<dbReference type="EMBL" id="QNVH01000039">
    <property type="protein sequence ID" value="TDA38375.1"/>
    <property type="molecule type" value="Genomic_DNA"/>
</dbReference>
<dbReference type="GO" id="GO:0046912">
    <property type="term" value="F:acyltransferase activity, acyl groups converted into alkyl on transfer"/>
    <property type="evidence" value="ECO:0007669"/>
    <property type="project" value="InterPro"/>
</dbReference>
<reference evidence="5 6" key="1">
    <citation type="journal article" date="2019" name="Nat. Microbiol.">
        <title>Expanding anaerobic alkane metabolism in the domain of Archaea.</title>
        <authorList>
            <person name="Wang Y."/>
            <person name="Wegener G."/>
            <person name="Hou J."/>
            <person name="Wang F."/>
            <person name="Xiao X."/>
        </authorList>
    </citation>
    <scope>NUCLEOTIDE SEQUENCE [LARGE SCALE GENOMIC DNA]</scope>
    <source>
        <strain evidence="5">WYZ-LMO10</strain>
    </source>
</reference>
<dbReference type="GO" id="GO:0019752">
    <property type="term" value="P:carboxylic acid metabolic process"/>
    <property type="evidence" value="ECO:0007669"/>
    <property type="project" value="InterPro"/>
</dbReference>
<keyword evidence="2 3" id="KW-0808">Transferase</keyword>
<sequence length="410" mass="45154">MLILLLYQLFRRTFVKVSTLRYFTSPYNFIHQENRKVKIYDTTLRDGEQTPGVKFTKEQKVEIARKLDEVGVHAIEAGFPVISPYDEDAVRAVSSERLNADILCLCRSKQKDIDAALRADVDGVIIFLAVSELHLKYKLKMDLSTAISQAGASVEYAKDHGLFVQLSAEDATRTSLNSLTALYTAAKDRGADRLGIADTTGCIRPKGMAYLVQSIRKLFDLELSVHCHDDFGLAVANSLAAYEAGVDAISVSVNGIGERCGNAALEEVVMALYALYGVDLELRTELLRELSLMVSRFSGVPIPVNKAVVGANAFRHESGIHVAAVMKHPFTYEAYDPQLVGQERKLVFGRHSGTESVREKLAACGMQVTEEELAEIVKRLKTLPIGSELIDNGGLINFAKRVLAERARDG</sequence>
<evidence type="ECO:0000259" key="4">
    <source>
        <dbReference type="PROSITE" id="PS50991"/>
    </source>
</evidence>
<comment type="similarity">
    <text evidence="1 3">Belongs to the alpha-IPM synthase/homocitrate synthase family.</text>
</comment>
<dbReference type="Gene3D" id="1.10.238.260">
    <property type="match status" value="1"/>
</dbReference>
<organism evidence="5 6">
    <name type="scientific">Thermoproteota archaeon</name>
    <dbReference type="NCBI Taxonomy" id="2056631"/>
    <lineage>
        <taxon>Archaea</taxon>
        <taxon>Thermoproteota</taxon>
    </lineage>
</organism>
<gene>
    <name evidence="5" type="primary">aksA</name>
    <name evidence="5" type="ORF">DSO08_04255</name>
</gene>
<evidence type="ECO:0000256" key="2">
    <source>
        <dbReference type="ARBA" id="ARBA00022679"/>
    </source>
</evidence>
<dbReference type="Proteomes" id="UP000315399">
    <property type="component" value="Unassembled WGS sequence"/>
</dbReference>
<feature type="domain" description="Pyruvate carboxyltransferase" evidence="4">
    <location>
        <begin position="37"/>
        <end position="288"/>
    </location>
</feature>
<evidence type="ECO:0000313" key="6">
    <source>
        <dbReference type="Proteomes" id="UP000315399"/>
    </source>
</evidence>
<dbReference type="PROSITE" id="PS00816">
    <property type="entry name" value="AIPM_HOMOCIT_SYNTH_2"/>
    <property type="match status" value="1"/>
</dbReference>
<dbReference type="Pfam" id="PF22617">
    <property type="entry name" value="HCS_D2"/>
    <property type="match status" value="1"/>
</dbReference>
<dbReference type="Gene3D" id="3.20.20.70">
    <property type="entry name" value="Aldolase class I"/>
    <property type="match status" value="1"/>
</dbReference>
<evidence type="ECO:0000256" key="3">
    <source>
        <dbReference type="RuleBase" id="RU003523"/>
    </source>
</evidence>
<dbReference type="PROSITE" id="PS50991">
    <property type="entry name" value="PYR_CT"/>
    <property type="match status" value="1"/>
</dbReference>
<dbReference type="CDD" id="cd07940">
    <property type="entry name" value="DRE_TIM_IPMS"/>
    <property type="match status" value="1"/>
</dbReference>
<comment type="caution">
    <text evidence="5">The sequence shown here is derived from an EMBL/GenBank/DDBJ whole genome shotgun (WGS) entry which is preliminary data.</text>
</comment>
<protein>
    <submittedName>
        <fullName evidence="5">Homoaconitate hydratase</fullName>
    </submittedName>
</protein>
<dbReference type="FunFam" id="3.20.20.70:FF:000010">
    <property type="entry name" value="2-isopropylmalate synthase"/>
    <property type="match status" value="1"/>
</dbReference>
<dbReference type="InterPro" id="IPR013785">
    <property type="entry name" value="Aldolase_TIM"/>
</dbReference>
<dbReference type="SUPFAM" id="SSF51569">
    <property type="entry name" value="Aldolase"/>
    <property type="match status" value="1"/>
</dbReference>
<dbReference type="InterPro" id="IPR054691">
    <property type="entry name" value="LeuA/HCS_post-cat"/>
</dbReference>
<dbReference type="Pfam" id="PF00682">
    <property type="entry name" value="HMGL-like"/>
    <property type="match status" value="1"/>
</dbReference>